<dbReference type="PANTHER" id="PTHR36721">
    <property type="entry name" value="PROLINE-RICH FAMILY PROTEIN"/>
    <property type="match status" value="1"/>
</dbReference>
<gene>
    <name evidence="3" type="ORF">SS50377_18908</name>
    <name evidence="5" type="ORF">SS50377_28612</name>
    <name evidence="4" type="ORF">SS50377_28722</name>
</gene>
<dbReference type="VEuPathDB" id="GiardiaDB:SS50377_28722"/>
<keyword evidence="2" id="KW-1133">Transmembrane helix</keyword>
<proteinExistence type="predicted"/>
<evidence type="ECO:0000256" key="1">
    <source>
        <dbReference type="SAM" id="MobiDB-lite"/>
    </source>
</evidence>
<organism evidence="3">
    <name type="scientific">Spironucleus salmonicida</name>
    <dbReference type="NCBI Taxonomy" id="348837"/>
    <lineage>
        <taxon>Eukaryota</taxon>
        <taxon>Metamonada</taxon>
        <taxon>Diplomonadida</taxon>
        <taxon>Hexamitidae</taxon>
        <taxon>Hexamitinae</taxon>
        <taxon>Spironucleus</taxon>
    </lineage>
</organism>
<dbReference type="EMBL" id="AUWU02000009">
    <property type="protein sequence ID" value="KAH0569656.1"/>
    <property type="molecule type" value="Genomic_DNA"/>
</dbReference>
<protein>
    <submittedName>
        <fullName evidence="3">Cysteine-rich membrane protein 1</fullName>
    </submittedName>
</protein>
<keyword evidence="6" id="KW-1185">Reference proteome</keyword>
<dbReference type="AlphaFoldDB" id="V6LBE3"/>
<dbReference type="OrthoDB" id="19903at2759"/>
<evidence type="ECO:0000313" key="4">
    <source>
        <dbReference type="EMBL" id="KAH0569412.1"/>
    </source>
</evidence>
<keyword evidence="2" id="KW-0472">Membrane</keyword>
<dbReference type="EMBL" id="KI546169">
    <property type="protein sequence ID" value="EST41568.1"/>
    <property type="molecule type" value="Genomic_DNA"/>
</dbReference>
<dbReference type="SUPFAM" id="SSF57184">
    <property type="entry name" value="Growth factor receptor domain"/>
    <property type="match status" value="1"/>
</dbReference>
<evidence type="ECO:0000313" key="3">
    <source>
        <dbReference type="EMBL" id="EST41568.1"/>
    </source>
</evidence>
<dbReference type="Proteomes" id="UP000018208">
    <property type="component" value="Unassembled WGS sequence"/>
</dbReference>
<sequence length="363" mass="37681">MADAGTCSNRYTNCKANHFCPAINHNTVACKPCTEDMEFGQGCYCKDNSVTTNCKTCSGKNCATCLLGTFLNGNICRQCSKGCGECTYFGSCDKCADGFTMEDNKCVKVCNSNKDCKYEISTFCDITQKRCVRCTDDCQICSSAIFCNACDGRTYVTTLKGTCTAMCSGLTNGNYCKDGVATPCGEGIDSKCKCGTASNCASCNTAQDACETCLPNVLKGKDGACNICAPGFTHIGGICQSDTPVPAPPNPDPPGPDPVTPEPDVPTPPAPEPVVPTPPAPEPVVPTPPAPEPVVPTPPAPEPDVPTPPAPEPVVPTPSGPDQEVNRQNLSGGAVAGIVIGVLLVVGAVGGGLTYYFVRRAKK</sequence>
<dbReference type="InterPro" id="IPR006212">
    <property type="entry name" value="Furin_repeat"/>
</dbReference>
<dbReference type="SMART" id="SM00261">
    <property type="entry name" value="FU"/>
    <property type="match status" value="3"/>
</dbReference>
<dbReference type="EMBL" id="AUWU02000013">
    <property type="protein sequence ID" value="KAH0569412.1"/>
    <property type="molecule type" value="Genomic_DNA"/>
</dbReference>
<feature type="compositionally biased region" description="Pro residues" evidence="1">
    <location>
        <begin position="245"/>
        <end position="319"/>
    </location>
</feature>
<dbReference type="InterPro" id="IPR009030">
    <property type="entry name" value="Growth_fac_rcpt_cys_sf"/>
</dbReference>
<evidence type="ECO:0000313" key="6">
    <source>
        <dbReference type="Proteomes" id="UP000018208"/>
    </source>
</evidence>
<feature type="region of interest" description="Disordered" evidence="1">
    <location>
        <begin position="240"/>
        <end position="325"/>
    </location>
</feature>
<accession>V6LBE3</accession>
<reference evidence="3 4" key="1">
    <citation type="journal article" date="2014" name="PLoS Genet.">
        <title>The Genome of Spironucleus salmonicida Highlights a Fish Pathogen Adapted to Fluctuating Environments.</title>
        <authorList>
            <person name="Xu F."/>
            <person name="Jerlstrom-Hultqvist J."/>
            <person name="Einarsson E."/>
            <person name="Astvaldsson A."/>
            <person name="Svard S.G."/>
            <person name="Andersson J.O."/>
        </authorList>
    </citation>
    <scope>NUCLEOTIDE SEQUENCE</scope>
    <source>
        <strain evidence="4">ATCC 50377</strain>
    </source>
</reference>
<evidence type="ECO:0000313" key="5">
    <source>
        <dbReference type="EMBL" id="KAH0569656.1"/>
    </source>
</evidence>
<evidence type="ECO:0000256" key="2">
    <source>
        <dbReference type="SAM" id="Phobius"/>
    </source>
</evidence>
<name>V6LBE3_9EUKA</name>
<dbReference type="VEuPathDB" id="GiardiaDB:SS50377_28612"/>
<feature type="transmembrane region" description="Helical" evidence="2">
    <location>
        <begin position="334"/>
        <end position="358"/>
    </location>
</feature>
<keyword evidence="2" id="KW-0812">Transmembrane</keyword>
<dbReference type="CDD" id="cd12087">
    <property type="entry name" value="TM_EGFR-like"/>
    <property type="match status" value="1"/>
</dbReference>
<dbReference type="PANTHER" id="PTHR36721:SF1">
    <property type="entry name" value="OS04G0446401 PROTEIN"/>
    <property type="match status" value="1"/>
</dbReference>
<reference evidence="4" key="2">
    <citation type="submission" date="2020-12" db="EMBL/GenBank/DDBJ databases">
        <title>New Spironucleus salmonicida genome in near-complete chromosomes.</title>
        <authorList>
            <person name="Xu F."/>
            <person name="Kurt Z."/>
            <person name="Jimenez-Gonzalez A."/>
            <person name="Astvaldsson A."/>
            <person name="Andersson J.O."/>
            <person name="Svard S.G."/>
        </authorList>
    </citation>
    <scope>NUCLEOTIDE SEQUENCE</scope>
    <source>
        <strain evidence="4">ATCC 50377</strain>
    </source>
</reference>